<dbReference type="Proteomes" id="UP000242704">
    <property type="component" value="Unassembled WGS sequence"/>
</dbReference>
<dbReference type="InterPro" id="IPR011188">
    <property type="entry name" value="UPF0302"/>
</dbReference>
<dbReference type="PIRSF" id="PIRSF007165">
    <property type="entry name" value="UCP007165"/>
    <property type="match status" value="1"/>
</dbReference>
<accession>A0AAE5T0N2</accession>
<comment type="caution">
    <text evidence="2">The sequence shown here is derived from an EMBL/GenBank/DDBJ whole genome shotgun (WGS) entry which is preliminary data.</text>
</comment>
<organism evidence="2 3">
    <name type="scientific">Staphylococcus chromogenes</name>
    <name type="common">Staphylococcus hyicus subsp. chromogenes</name>
    <dbReference type="NCBI Taxonomy" id="46126"/>
    <lineage>
        <taxon>Bacteria</taxon>
        <taxon>Bacillati</taxon>
        <taxon>Bacillota</taxon>
        <taxon>Bacilli</taxon>
        <taxon>Bacillales</taxon>
        <taxon>Staphylococcaceae</taxon>
        <taxon>Staphylococcus</taxon>
    </lineage>
</organism>
<dbReference type="InterPro" id="IPR014963">
    <property type="entry name" value="UPF0302_N"/>
</dbReference>
<sequence>MFEVPINKDKQHFMDYLLFQYQFKSRITVWILNYLKANDSHVKFVKIVDEINPQHTTLEISVENSQQDAIRLTFNQNIYINSNKIFTLIVEDIDQLDIKIHFSHPDYRDTRLDFIILHQLFSHHVDESYIYDLKLIHLNSTTYQHLMHLLESQIDLSLRVKNPDAFKWYTHLLSVLKLRRYKFYEE</sequence>
<dbReference type="EMBL" id="PZBZ01000005">
    <property type="protein sequence ID" value="PTG16778.1"/>
    <property type="molecule type" value="Genomic_DNA"/>
</dbReference>
<evidence type="ECO:0000313" key="3">
    <source>
        <dbReference type="Proteomes" id="UP000242704"/>
    </source>
</evidence>
<dbReference type="RefSeq" id="WP_107360474.1">
    <property type="nucleotide sequence ID" value="NZ_PYZV01000005.1"/>
</dbReference>
<name>A0AAE5T0N2_STACR</name>
<dbReference type="Gene3D" id="3.40.1530.30">
    <property type="entry name" value="Uncharacterised family UPF0302, N-terminal domain"/>
    <property type="match status" value="1"/>
</dbReference>
<dbReference type="InterPro" id="IPR038091">
    <property type="entry name" value="UPF0302_N_sf"/>
</dbReference>
<evidence type="ECO:0000313" key="2">
    <source>
        <dbReference type="EMBL" id="PTG16778.1"/>
    </source>
</evidence>
<gene>
    <name evidence="2" type="ORF">BU653_01465</name>
</gene>
<reference evidence="2 3" key="1">
    <citation type="journal article" date="2016" name="Front. Microbiol.">
        <title>Comprehensive Phylogenetic Analysis of Bovine Non-aureus Staphylococci Species Based on Whole-Genome Sequencing.</title>
        <authorList>
            <person name="Naushad S."/>
            <person name="Barkema H.W."/>
            <person name="Luby C."/>
            <person name="Condas L.A."/>
            <person name="Nobrega D.B."/>
            <person name="Carson D.A."/>
            <person name="De Buck J."/>
        </authorList>
    </citation>
    <scope>NUCLEOTIDE SEQUENCE [LARGE SCALE GENOMIC DNA]</scope>
    <source>
        <strain evidence="2 3">SNUC 505</strain>
    </source>
</reference>
<dbReference type="AlphaFoldDB" id="A0AAE5T0N2"/>
<dbReference type="Pfam" id="PF08864">
    <property type="entry name" value="UPF0302"/>
    <property type="match status" value="1"/>
</dbReference>
<proteinExistence type="predicted"/>
<feature type="domain" description="UPF0302" evidence="1">
    <location>
        <begin position="9"/>
        <end position="106"/>
    </location>
</feature>
<protein>
    <recommendedName>
        <fullName evidence="1">UPF0302 domain-containing protein</fullName>
    </recommendedName>
</protein>
<evidence type="ECO:0000259" key="1">
    <source>
        <dbReference type="Pfam" id="PF08864"/>
    </source>
</evidence>